<proteinExistence type="predicted"/>
<comment type="caution">
    <text evidence="2">The sequence shown here is derived from an EMBL/GenBank/DDBJ whole genome shotgun (WGS) entry which is preliminary data.</text>
</comment>
<dbReference type="RefSeq" id="WP_254737989.1">
    <property type="nucleotide sequence ID" value="NZ_JANCLU010000001.1"/>
</dbReference>
<keyword evidence="3" id="KW-1185">Reference proteome</keyword>
<dbReference type="EMBL" id="JANCLU010000001">
    <property type="protein sequence ID" value="MCP8937247.1"/>
    <property type="molecule type" value="Genomic_DNA"/>
</dbReference>
<sequence length="108" mass="11519">MMKKPRSATTLAVTGNDTRNGRAVFRTPTGAWSQDVSEAEVAESKEAGENLLARAEADARQTIVVDPYLIEVAAEGDRLVPTRLRELIRVSGPTIVEIGDAAALSRAA</sequence>
<dbReference type="Proteomes" id="UP001205890">
    <property type="component" value="Unassembled WGS sequence"/>
</dbReference>
<organism evidence="2 3">
    <name type="scientific">Alsobacter ponti</name>
    <dbReference type="NCBI Taxonomy" id="2962936"/>
    <lineage>
        <taxon>Bacteria</taxon>
        <taxon>Pseudomonadati</taxon>
        <taxon>Pseudomonadota</taxon>
        <taxon>Alphaproteobacteria</taxon>
        <taxon>Hyphomicrobiales</taxon>
        <taxon>Alsobacteraceae</taxon>
        <taxon>Alsobacter</taxon>
    </lineage>
</organism>
<evidence type="ECO:0000313" key="3">
    <source>
        <dbReference type="Proteomes" id="UP001205890"/>
    </source>
</evidence>
<name>A0ABT1L720_9HYPH</name>
<gene>
    <name evidence="2" type="ORF">NK718_01860</name>
</gene>
<dbReference type="Pfam" id="PF11011">
    <property type="entry name" value="DUF2849"/>
    <property type="match status" value="1"/>
</dbReference>
<dbReference type="InterPro" id="IPR021270">
    <property type="entry name" value="DUF2849"/>
</dbReference>
<feature type="region of interest" description="Disordered" evidence="1">
    <location>
        <begin position="1"/>
        <end position="40"/>
    </location>
</feature>
<reference evidence="2 3" key="1">
    <citation type="submission" date="2022-07" db="EMBL/GenBank/DDBJ databases">
        <authorList>
            <person name="Li W.-J."/>
            <person name="Deng Q.-Q."/>
        </authorList>
    </citation>
    <scope>NUCLEOTIDE SEQUENCE [LARGE SCALE GENOMIC DNA]</scope>
    <source>
        <strain evidence="2 3">SYSU M60028</strain>
    </source>
</reference>
<feature type="compositionally biased region" description="Polar residues" evidence="1">
    <location>
        <begin position="7"/>
        <end position="18"/>
    </location>
</feature>
<protein>
    <submittedName>
        <fullName evidence="2">DUF2849 domain-containing protein</fullName>
    </submittedName>
</protein>
<accession>A0ABT1L720</accession>
<evidence type="ECO:0000256" key="1">
    <source>
        <dbReference type="SAM" id="MobiDB-lite"/>
    </source>
</evidence>
<evidence type="ECO:0000313" key="2">
    <source>
        <dbReference type="EMBL" id="MCP8937247.1"/>
    </source>
</evidence>